<protein>
    <recommendedName>
        <fullName evidence="5">Putative glutamate--cysteine ligase 2</fullName>
        <ecNumber evidence="5">6.3.2.2</ecNumber>
    </recommendedName>
    <alternativeName>
        <fullName evidence="5">Gamma-glutamylcysteine synthetase 2</fullName>
        <shortName evidence="5">GCS 2</shortName>
        <shortName evidence="5">Gamma-GCS 2</shortName>
    </alternativeName>
</protein>
<dbReference type="EMBL" id="MEIA01000002">
    <property type="protein sequence ID" value="OJF16207.1"/>
    <property type="molecule type" value="Genomic_DNA"/>
</dbReference>
<keyword evidence="7" id="KW-1185">Reference proteome</keyword>
<reference evidence="6 7" key="1">
    <citation type="submission" date="2016-09" db="EMBL/GenBank/DDBJ databases">
        <title>Couchioplanes caeruleus draft genome sequence.</title>
        <authorList>
            <person name="Sheehan J."/>
            <person name="Caffrey P."/>
        </authorList>
    </citation>
    <scope>NUCLEOTIDE SEQUENCE [LARGE SCALE GENOMIC DNA]</scope>
    <source>
        <strain evidence="6 7">DSM 43634</strain>
    </source>
</reference>
<name>A0A1K0FTL8_9ACTN</name>
<dbReference type="InterPro" id="IPR011793">
    <property type="entry name" value="YbdK"/>
</dbReference>
<dbReference type="GO" id="GO:0005524">
    <property type="term" value="F:ATP binding"/>
    <property type="evidence" value="ECO:0007669"/>
    <property type="project" value="UniProtKB-KW"/>
</dbReference>
<evidence type="ECO:0000313" key="6">
    <source>
        <dbReference type="EMBL" id="OJF16207.1"/>
    </source>
</evidence>
<dbReference type="InterPro" id="IPR014746">
    <property type="entry name" value="Gln_synth/guanido_kin_cat_dom"/>
</dbReference>
<dbReference type="HAMAP" id="MF_01609">
    <property type="entry name" value="Glu_cys_ligase_2"/>
    <property type="match status" value="1"/>
</dbReference>
<evidence type="ECO:0000256" key="2">
    <source>
        <dbReference type="ARBA" id="ARBA00022741"/>
    </source>
</evidence>
<keyword evidence="1 5" id="KW-0436">Ligase</keyword>
<dbReference type="SUPFAM" id="SSF55931">
    <property type="entry name" value="Glutamine synthetase/guanido kinase"/>
    <property type="match status" value="1"/>
</dbReference>
<dbReference type="AlphaFoldDB" id="A0A1K0FTL8"/>
<organism evidence="6 7">
    <name type="scientific">Couchioplanes caeruleus subsp. caeruleus</name>
    <dbReference type="NCBI Taxonomy" id="56427"/>
    <lineage>
        <taxon>Bacteria</taxon>
        <taxon>Bacillati</taxon>
        <taxon>Actinomycetota</taxon>
        <taxon>Actinomycetes</taxon>
        <taxon>Micromonosporales</taxon>
        <taxon>Micromonosporaceae</taxon>
        <taxon>Couchioplanes</taxon>
    </lineage>
</organism>
<dbReference type="InterPro" id="IPR006336">
    <property type="entry name" value="GCS2"/>
</dbReference>
<dbReference type="RefSeq" id="WP_071802636.1">
    <property type="nucleotide sequence ID" value="NZ_MEIA01000002.1"/>
</dbReference>
<dbReference type="PANTHER" id="PTHR36510">
    <property type="entry name" value="GLUTAMATE--CYSTEINE LIGASE 2-RELATED"/>
    <property type="match status" value="1"/>
</dbReference>
<dbReference type="InterPro" id="IPR050141">
    <property type="entry name" value="GCL_type2/YbdK_subfam"/>
</dbReference>
<evidence type="ECO:0000256" key="1">
    <source>
        <dbReference type="ARBA" id="ARBA00022598"/>
    </source>
</evidence>
<comment type="function">
    <text evidence="5">ATP-dependent carboxylate-amine ligase which exhibits weak glutamate--cysteine ligase activity.</text>
</comment>
<evidence type="ECO:0000256" key="5">
    <source>
        <dbReference type="HAMAP-Rule" id="MF_01609"/>
    </source>
</evidence>
<proteinExistence type="inferred from homology"/>
<dbReference type="GO" id="GO:0004357">
    <property type="term" value="F:glutamate-cysteine ligase activity"/>
    <property type="evidence" value="ECO:0007669"/>
    <property type="project" value="UniProtKB-EC"/>
</dbReference>
<evidence type="ECO:0000256" key="3">
    <source>
        <dbReference type="ARBA" id="ARBA00022840"/>
    </source>
</evidence>
<sequence length="360" mass="39112">MLTVGVEEEFLLLDRTGAVASAASKVARHAGFDGRITPEYMSYQLETMSRVCRGLDELRSDLVALRRRAAAGARQAGVWLIASGTPPFRAGPLDALSDHARYRALARQFPSATAAGGTCACHVHVGVPDRDLAVAATVRLRPWLPALLALTVNSPYTADTDTGWASYRYVAQRRWPTFRAPEFWPNARRYDEVVHSLVTCRAALDEASVYFLARPSARYPTVEVRVADTCLTSEDAVMYAGLVRALVATVIEDERQRRPQHPAPRISVDAALLMAAQRGTRTTSPRPPQASAGLVARLLSKVTPALAAAGDLHEVRAWVFRQLREGTGADRQRSLWSRAECPAAFVIALAGTTVPSALSV</sequence>
<keyword evidence="3 5" id="KW-0067">ATP-binding</keyword>
<accession>A0A1K0FTL8</accession>
<keyword evidence="2 5" id="KW-0547">Nucleotide-binding</keyword>
<comment type="similarity">
    <text evidence="5">Belongs to the glutamate--cysteine ligase type 2 family. YbdK subfamily.</text>
</comment>
<comment type="caution">
    <text evidence="6">The sequence shown here is derived from an EMBL/GenBank/DDBJ whole genome shotgun (WGS) entry which is preliminary data.</text>
</comment>
<comment type="catalytic activity">
    <reaction evidence="4 5">
        <text>L-cysteine + L-glutamate + ATP = gamma-L-glutamyl-L-cysteine + ADP + phosphate + H(+)</text>
        <dbReference type="Rhea" id="RHEA:13285"/>
        <dbReference type="ChEBI" id="CHEBI:15378"/>
        <dbReference type="ChEBI" id="CHEBI:29985"/>
        <dbReference type="ChEBI" id="CHEBI:30616"/>
        <dbReference type="ChEBI" id="CHEBI:35235"/>
        <dbReference type="ChEBI" id="CHEBI:43474"/>
        <dbReference type="ChEBI" id="CHEBI:58173"/>
        <dbReference type="ChEBI" id="CHEBI:456216"/>
        <dbReference type="EC" id="6.3.2.2"/>
    </reaction>
</comment>
<gene>
    <name evidence="6" type="ORF">BG844_00205</name>
</gene>
<evidence type="ECO:0000256" key="4">
    <source>
        <dbReference type="ARBA" id="ARBA00048819"/>
    </source>
</evidence>
<dbReference type="EC" id="6.3.2.2" evidence="5"/>
<dbReference type="Proteomes" id="UP000182486">
    <property type="component" value="Unassembled WGS sequence"/>
</dbReference>
<dbReference type="GO" id="GO:0042398">
    <property type="term" value="P:modified amino acid biosynthetic process"/>
    <property type="evidence" value="ECO:0007669"/>
    <property type="project" value="InterPro"/>
</dbReference>
<dbReference type="Gene3D" id="3.30.590.20">
    <property type="match status" value="1"/>
</dbReference>
<dbReference type="NCBIfam" id="TIGR02050">
    <property type="entry name" value="gshA_cyan_rel"/>
    <property type="match status" value="1"/>
</dbReference>
<dbReference type="Pfam" id="PF04107">
    <property type="entry name" value="GCS2"/>
    <property type="match status" value="1"/>
</dbReference>
<evidence type="ECO:0000313" key="7">
    <source>
        <dbReference type="Proteomes" id="UP000182486"/>
    </source>
</evidence>
<dbReference type="PANTHER" id="PTHR36510:SF1">
    <property type="entry name" value="GLUTAMATE--CYSTEINE LIGASE 2-RELATED"/>
    <property type="match status" value="1"/>
</dbReference>